<dbReference type="EMBL" id="MFRA01000006">
    <property type="protein sequence ID" value="OGH92379.1"/>
    <property type="molecule type" value="Genomic_DNA"/>
</dbReference>
<organism evidence="1 2">
    <name type="scientific">Candidatus Magasanikbacteria bacterium RIFOXYD1_FULL_40_23</name>
    <dbReference type="NCBI Taxonomy" id="1798705"/>
    <lineage>
        <taxon>Bacteria</taxon>
        <taxon>Candidatus Magasanikiibacteriota</taxon>
    </lineage>
</organism>
<evidence type="ECO:0000313" key="2">
    <source>
        <dbReference type="Proteomes" id="UP000176634"/>
    </source>
</evidence>
<comment type="caution">
    <text evidence="1">The sequence shown here is derived from an EMBL/GenBank/DDBJ whole genome shotgun (WGS) entry which is preliminary data.</text>
</comment>
<dbReference type="STRING" id="1798705.A2563_05370"/>
<dbReference type="Proteomes" id="UP000176634">
    <property type="component" value="Unassembled WGS sequence"/>
</dbReference>
<name>A0A1F6P877_9BACT</name>
<evidence type="ECO:0000313" key="1">
    <source>
        <dbReference type="EMBL" id="OGH92379.1"/>
    </source>
</evidence>
<protein>
    <submittedName>
        <fullName evidence="1">Uncharacterized protein</fullName>
    </submittedName>
</protein>
<dbReference type="AlphaFoldDB" id="A0A1F6P877"/>
<reference evidence="1 2" key="1">
    <citation type="journal article" date="2016" name="Nat. Commun.">
        <title>Thousands of microbial genomes shed light on interconnected biogeochemical processes in an aquifer system.</title>
        <authorList>
            <person name="Anantharaman K."/>
            <person name="Brown C.T."/>
            <person name="Hug L.A."/>
            <person name="Sharon I."/>
            <person name="Castelle C.J."/>
            <person name="Probst A.J."/>
            <person name="Thomas B.C."/>
            <person name="Singh A."/>
            <person name="Wilkins M.J."/>
            <person name="Karaoz U."/>
            <person name="Brodie E.L."/>
            <person name="Williams K.H."/>
            <person name="Hubbard S.S."/>
            <person name="Banfield J.F."/>
        </authorList>
    </citation>
    <scope>NUCLEOTIDE SEQUENCE [LARGE SCALE GENOMIC DNA]</scope>
</reference>
<proteinExistence type="predicted"/>
<gene>
    <name evidence="1" type="ORF">A2563_05370</name>
</gene>
<accession>A0A1F6P877</accession>
<sequence>MPKHEGGGMRENQESEAEFAKRVLESTGVDLKDMQEGDQGELVGSHIFCQRGDVFVIATGYPSRTDETTGQEFWEDPKSFKKITFKGSK</sequence>